<keyword evidence="3" id="KW-1185">Reference proteome</keyword>
<dbReference type="EMBL" id="JALHLF010000219">
    <property type="protein sequence ID" value="MCJ2185103.1"/>
    <property type="molecule type" value="Genomic_DNA"/>
</dbReference>
<reference evidence="2" key="1">
    <citation type="submission" date="2022-03" db="EMBL/GenBank/DDBJ databases">
        <title>Identification of a novel bacterium isolated from mangrove sediments.</title>
        <authorList>
            <person name="Pan X."/>
        </authorList>
    </citation>
    <scope>NUCLEOTIDE SEQUENCE</scope>
    <source>
        <strain evidence="2">B1949</strain>
    </source>
</reference>
<dbReference type="RefSeq" id="WP_244024544.1">
    <property type="nucleotide sequence ID" value="NZ_JALHLF010000219.1"/>
</dbReference>
<feature type="non-terminal residue" evidence="2">
    <location>
        <position position="104"/>
    </location>
</feature>
<evidence type="ECO:0000313" key="2">
    <source>
        <dbReference type="EMBL" id="MCJ2185103.1"/>
    </source>
</evidence>
<accession>A0ABT0BJR9</accession>
<evidence type="ECO:0000313" key="3">
    <source>
        <dbReference type="Proteomes" id="UP001162881"/>
    </source>
</evidence>
<evidence type="ECO:0000256" key="1">
    <source>
        <dbReference type="SAM" id="MobiDB-lite"/>
    </source>
</evidence>
<gene>
    <name evidence="2" type="ORF">MTR62_20785</name>
</gene>
<dbReference type="Proteomes" id="UP001162881">
    <property type="component" value="Unassembled WGS sequence"/>
</dbReference>
<sequence>MHDDRQRGRGAGHSAWCGDELRADVVGRGDRGAASRDERGQQTQKCHKQAITARRHTISLHRVGLASNGQPVKDDRVFSVPTSRGTPMRFALSMIALCASLAAA</sequence>
<proteinExistence type="predicted"/>
<organism evidence="2 3">
    <name type="scientific">Novosphingobium organovorum</name>
    <dbReference type="NCBI Taxonomy" id="2930092"/>
    <lineage>
        <taxon>Bacteria</taxon>
        <taxon>Pseudomonadati</taxon>
        <taxon>Pseudomonadota</taxon>
        <taxon>Alphaproteobacteria</taxon>
        <taxon>Sphingomonadales</taxon>
        <taxon>Sphingomonadaceae</taxon>
        <taxon>Novosphingobium</taxon>
    </lineage>
</organism>
<comment type="caution">
    <text evidence="2">The sequence shown here is derived from an EMBL/GenBank/DDBJ whole genome shotgun (WGS) entry which is preliminary data.</text>
</comment>
<feature type="compositionally biased region" description="Basic and acidic residues" evidence="1">
    <location>
        <begin position="27"/>
        <end position="40"/>
    </location>
</feature>
<protein>
    <submittedName>
        <fullName evidence="2">Uncharacterized protein</fullName>
    </submittedName>
</protein>
<feature type="region of interest" description="Disordered" evidence="1">
    <location>
        <begin position="27"/>
        <end position="46"/>
    </location>
</feature>
<name>A0ABT0BJR9_9SPHN</name>